<accession>A0A413TYN7</accession>
<dbReference type="RefSeq" id="WP_118580515.1">
    <property type="nucleotide sequence ID" value="NZ_CABJFX010000007.1"/>
</dbReference>
<dbReference type="EMBL" id="QSFX01000007">
    <property type="protein sequence ID" value="RHA90027.1"/>
    <property type="molecule type" value="Genomic_DNA"/>
</dbReference>
<gene>
    <name evidence="1" type="ORF">DW914_05870</name>
</gene>
<proteinExistence type="predicted"/>
<dbReference type="Proteomes" id="UP000283492">
    <property type="component" value="Unassembled WGS sequence"/>
</dbReference>
<reference evidence="1 2" key="1">
    <citation type="submission" date="2018-08" db="EMBL/GenBank/DDBJ databases">
        <title>A genome reference for cultivated species of the human gut microbiota.</title>
        <authorList>
            <person name="Zou Y."/>
            <person name="Xue W."/>
            <person name="Luo G."/>
        </authorList>
    </citation>
    <scope>NUCLEOTIDE SEQUENCE [LARGE SCALE GENOMIC DNA]</scope>
    <source>
        <strain evidence="1 2">AM42-1AC</strain>
    </source>
</reference>
<comment type="caution">
    <text evidence="1">The sequence shown here is derived from an EMBL/GenBank/DDBJ whole genome shotgun (WGS) entry which is preliminary data.</text>
</comment>
<dbReference type="AlphaFoldDB" id="A0A413TYN7"/>
<protein>
    <submittedName>
        <fullName evidence="1">Uncharacterized protein</fullName>
    </submittedName>
</protein>
<sequence>MNLYTKEELDKLSVMYDGDKDRDATSKIRGFLFQDYVTIMCLLNNQVKYVCSEYLEDVDVFFEDGTFEFIQVKYYPNTNPDMKDISTDLYYQYLRLQMLHSTLTAKPSLYIHRKSPVKKPTLDEMKKYINLGNKLKKAVPYPDVKNSETWLRKNVYNTNKKDTQKNNLFTTMASEESLNDFIEKYDISYKDDIKQYKEKLMEDLAEVYPDSDENGDKDRWQLILLGLAISYVQRRYMLVNPCFEQLKVDKKEFDQYMTESVKTKTEQTIVSYLVSIVCEEYGEIINNNDLSDLQIRILNLIYKNTIQWINKIGETVEGQCQLLNTFSIYEVSKIASYRESSVENRLFNIAECKLLFDYFLDYLWKIMLNICQQKDSEGIKIFEHLELFDPVHYMVPTVTNYICLKFPEDQGVDYSIILPQVGSKFNELKRKVIERIVHVSPKPGKWFFENSKLKKGKNYYDYSTANVSENPTVADLGEKSFYIECMDCIGVGEGEWSNCENCGDCIFTEKCIKEEN</sequence>
<organism evidence="1 2">
    <name type="scientific">Roseburia inulinivorans</name>
    <dbReference type="NCBI Taxonomy" id="360807"/>
    <lineage>
        <taxon>Bacteria</taxon>
        <taxon>Bacillati</taxon>
        <taxon>Bacillota</taxon>
        <taxon>Clostridia</taxon>
        <taxon>Lachnospirales</taxon>
        <taxon>Lachnospiraceae</taxon>
        <taxon>Roseburia</taxon>
    </lineage>
</organism>
<evidence type="ECO:0000313" key="2">
    <source>
        <dbReference type="Proteomes" id="UP000283492"/>
    </source>
</evidence>
<evidence type="ECO:0000313" key="1">
    <source>
        <dbReference type="EMBL" id="RHA90027.1"/>
    </source>
</evidence>
<name>A0A413TYN7_9FIRM</name>